<dbReference type="SMART" id="SM00409">
    <property type="entry name" value="IG"/>
    <property type="match status" value="1"/>
</dbReference>
<dbReference type="Gene3D" id="3.10.100.10">
    <property type="entry name" value="Mannose-Binding Protein A, subunit A"/>
    <property type="match status" value="2"/>
</dbReference>
<evidence type="ECO:0000259" key="13">
    <source>
        <dbReference type="PROSITE" id="PS50835"/>
    </source>
</evidence>
<dbReference type="InterPro" id="IPR013783">
    <property type="entry name" value="Ig-like_fold"/>
</dbReference>
<dbReference type="GO" id="GO:0005540">
    <property type="term" value="F:hyaluronic acid binding"/>
    <property type="evidence" value="ECO:0007669"/>
    <property type="project" value="InterPro"/>
</dbReference>
<feature type="disulfide bond" evidence="12">
    <location>
        <begin position="293"/>
        <end position="314"/>
    </location>
</feature>
<evidence type="ECO:0000313" key="16">
    <source>
        <dbReference type="Proteomes" id="UP000034805"/>
    </source>
</evidence>
<dbReference type="GO" id="GO:0072534">
    <property type="term" value="C:perineuronal net"/>
    <property type="evidence" value="ECO:0007669"/>
    <property type="project" value="TreeGrafter"/>
</dbReference>
<evidence type="ECO:0000256" key="5">
    <source>
        <dbReference type="ARBA" id="ARBA00022729"/>
    </source>
</evidence>
<keyword evidence="11" id="KW-0393">Immunoglobulin domain</keyword>
<keyword evidence="6" id="KW-0677">Repeat</keyword>
<organism evidence="15 16">
    <name type="scientific">Scleropages formosus</name>
    <name type="common">Asian bonytongue</name>
    <name type="synonym">Osteoglossum formosum</name>
    <dbReference type="NCBI Taxonomy" id="113540"/>
    <lineage>
        <taxon>Eukaryota</taxon>
        <taxon>Metazoa</taxon>
        <taxon>Chordata</taxon>
        <taxon>Craniata</taxon>
        <taxon>Vertebrata</taxon>
        <taxon>Euteleostomi</taxon>
        <taxon>Actinopterygii</taxon>
        <taxon>Neopterygii</taxon>
        <taxon>Teleostei</taxon>
        <taxon>Osteoglossocephala</taxon>
        <taxon>Osteoglossomorpha</taxon>
        <taxon>Osteoglossiformes</taxon>
        <taxon>Osteoglossidae</taxon>
        <taxon>Scleropages</taxon>
    </lineage>
</organism>
<dbReference type="GO" id="GO:0007155">
    <property type="term" value="P:cell adhesion"/>
    <property type="evidence" value="ECO:0007669"/>
    <property type="project" value="InterPro"/>
</dbReference>
<dbReference type="InterPro" id="IPR007110">
    <property type="entry name" value="Ig-like_dom"/>
</dbReference>
<evidence type="ECO:0000256" key="10">
    <source>
        <dbReference type="ARBA" id="ARBA00023180"/>
    </source>
</evidence>
<dbReference type="GO" id="GO:0002052">
    <property type="term" value="P:positive regulation of neuroblast proliferation"/>
    <property type="evidence" value="ECO:0007669"/>
    <property type="project" value="TreeGrafter"/>
</dbReference>
<dbReference type="InterPro" id="IPR000538">
    <property type="entry name" value="Link_dom"/>
</dbReference>
<dbReference type="PRINTS" id="PR01265">
    <property type="entry name" value="LINKMODULE"/>
</dbReference>
<feature type="domain" description="Link" evidence="14">
    <location>
        <begin position="149"/>
        <end position="244"/>
    </location>
</feature>
<dbReference type="SMART" id="SM00445">
    <property type="entry name" value="LINK"/>
    <property type="match status" value="2"/>
</dbReference>
<dbReference type="CDD" id="cd03517">
    <property type="entry name" value="Link_domain_CSPGs_modules_1_3"/>
    <property type="match status" value="1"/>
</dbReference>
<dbReference type="PANTHER" id="PTHR22804:SF6">
    <property type="entry name" value="VERSICAN CORE PROTEIN"/>
    <property type="match status" value="1"/>
</dbReference>
<keyword evidence="3" id="KW-0272">Extracellular matrix</keyword>
<dbReference type="InterPro" id="IPR016186">
    <property type="entry name" value="C-type_lectin-like/link_sf"/>
</dbReference>
<feature type="domain" description="Ig-like" evidence="13">
    <location>
        <begin position="36"/>
        <end position="147"/>
    </location>
</feature>
<feature type="non-terminal residue" evidence="15">
    <location>
        <position position="1"/>
    </location>
</feature>
<dbReference type="CDD" id="cd03520">
    <property type="entry name" value="Link_domain_CSPGs_modules_2_4"/>
    <property type="match status" value="1"/>
</dbReference>
<evidence type="ECO:0000256" key="12">
    <source>
        <dbReference type="PROSITE-ProRule" id="PRU00323"/>
    </source>
</evidence>
<evidence type="ECO:0000256" key="9">
    <source>
        <dbReference type="ARBA" id="ARBA00023157"/>
    </source>
</evidence>
<dbReference type="Pfam" id="PF07686">
    <property type="entry name" value="V-set"/>
    <property type="match status" value="1"/>
</dbReference>
<keyword evidence="10" id="KW-0325">Glycoprotein</keyword>
<dbReference type="InterPro" id="IPR036179">
    <property type="entry name" value="Ig-like_dom_sf"/>
</dbReference>
<dbReference type="Pfam" id="PF00193">
    <property type="entry name" value="Xlink"/>
    <property type="match status" value="2"/>
</dbReference>
<feature type="domain" description="Link" evidence="14">
    <location>
        <begin position="247"/>
        <end position="346"/>
    </location>
</feature>
<keyword evidence="8" id="KW-0654">Proteoglycan</keyword>
<dbReference type="GO" id="GO:0045202">
    <property type="term" value="C:synapse"/>
    <property type="evidence" value="ECO:0007669"/>
    <property type="project" value="TreeGrafter"/>
</dbReference>
<evidence type="ECO:0000256" key="2">
    <source>
        <dbReference type="ARBA" id="ARBA00022525"/>
    </source>
</evidence>
<comment type="caution">
    <text evidence="12">Lacks conserved residue(s) required for the propagation of feature annotation.</text>
</comment>
<dbReference type="GO" id="GO:0007417">
    <property type="term" value="P:central nervous system development"/>
    <property type="evidence" value="ECO:0007669"/>
    <property type="project" value="TreeGrafter"/>
</dbReference>
<evidence type="ECO:0000256" key="3">
    <source>
        <dbReference type="ARBA" id="ARBA00022530"/>
    </source>
</evidence>
<comment type="subcellular location">
    <subcellularLocation>
        <location evidence="1">Secreted</location>
        <location evidence="1">Extracellular space</location>
        <location evidence="1">Extracellular matrix</location>
    </subcellularLocation>
</comment>
<evidence type="ECO:0000313" key="15">
    <source>
        <dbReference type="EMBL" id="KPP63101.1"/>
    </source>
</evidence>
<dbReference type="GO" id="GO:0010001">
    <property type="term" value="P:glial cell differentiation"/>
    <property type="evidence" value="ECO:0007669"/>
    <property type="project" value="TreeGrafter"/>
</dbReference>
<evidence type="ECO:0000259" key="14">
    <source>
        <dbReference type="PROSITE" id="PS50963"/>
    </source>
</evidence>
<keyword evidence="9 12" id="KW-1015">Disulfide bond</keyword>
<keyword evidence="4" id="KW-0245">EGF-like domain</keyword>
<evidence type="ECO:0000256" key="6">
    <source>
        <dbReference type="ARBA" id="ARBA00022737"/>
    </source>
</evidence>
<reference evidence="15 16" key="1">
    <citation type="submission" date="2015-08" db="EMBL/GenBank/DDBJ databases">
        <title>The genome of the Asian arowana (Scleropages formosus).</title>
        <authorList>
            <person name="Tan M.H."/>
            <person name="Gan H.M."/>
            <person name="Croft L.J."/>
            <person name="Austin C.M."/>
        </authorList>
    </citation>
    <scope>NUCLEOTIDE SEQUENCE [LARGE SCALE GENOMIC DNA]</scope>
    <source>
        <strain evidence="15">Aro1</strain>
    </source>
</reference>
<dbReference type="FunFam" id="3.10.100.10:FF:000002">
    <property type="entry name" value="Hyaluronan proteoglycan link protein 1"/>
    <property type="match status" value="1"/>
</dbReference>
<dbReference type="PROSITE" id="PS50963">
    <property type="entry name" value="LINK_2"/>
    <property type="match status" value="2"/>
</dbReference>
<dbReference type="Proteomes" id="UP000034805">
    <property type="component" value="Unassembled WGS sequence"/>
</dbReference>
<dbReference type="AlphaFoldDB" id="A0A0P7TPB8"/>
<dbReference type="InterPro" id="IPR013106">
    <property type="entry name" value="Ig_V-set"/>
</dbReference>
<dbReference type="PANTHER" id="PTHR22804">
    <property type="entry name" value="AGGRECAN/VERSICAN PROTEOGLYCAN"/>
    <property type="match status" value="1"/>
</dbReference>
<evidence type="ECO:0000256" key="11">
    <source>
        <dbReference type="ARBA" id="ARBA00023319"/>
    </source>
</evidence>
<name>A0A0P7TPB8_SCLFO</name>
<accession>A0A0P7TPB8</accession>
<keyword evidence="7" id="KW-0106">Calcium</keyword>
<dbReference type="Gene3D" id="2.60.40.10">
    <property type="entry name" value="Immunoglobulins"/>
    <property type="match status" value="1"/>
</dbReference>
<evidence type="ECO:0000256" key="8">
    <source>
        <dbReference type="ARBA" id="ARBA00022974"/>
    </source>
</evidence>
<dbReference type="SUPFAM" id="SSF56436">
    <property type="entry name" value="C-type lectin-like"/>
    <property type="match status" value="2"/>
</dbReference>
<evidence type="ECO:0000256" key="7">
    <source>
        <dbReference type="ARBA" id="ARBA00022837"/>
    </source>
</evidence>
<keyword evidence="2" id="KW-0964">Secreted</keyword>
<dbReference type="FunFam" id="3.10.100.10:FF:000011">
    <property type="entry name" value="Aggrecan core protein"/>
    <property type="match status" value="1"/>
</dbReference>
<dbReference type="PROSITE" id="PS01241">
    <property type="entry name" value="LINK_1"/>
    <property type="match status" value="1"/>
</dbReference>
<gene>
    <name evidence="15" type="ORF">Z043_118664</name>
</gene>
<dbReference type="InterPro" id="IPR003599">
    <property type="entry name" value="Ig_sub"/>
</dbReference>
<dbReference type="GO" id="GO:0005615">
    <property type="term" value="C:extracellular space"/>
    <property type="evidence" value="ECO:0007669"/>
    <property type="project" value="TreeGrafter"/>
</dbReference>
<dbReference type="InterPro" id="IPR016187">
    <property type="entry name" value="CTDL_fold"/>
</dbReference>
<protein>
    <submittedName>
        <fullName evidence="15">Versican core protein-like</fullName>
    </submittedName>
</protein>
<dbReference type="PROSITE" id="PS50835">
    <property type="entry name" value="IG_LIKE"/>
    <property type="match status" value="1"/>
</dbReference>
<dbReference type="GO" id="GO:0001501">
    <property type="term" value="P:skeletal system development"/>
    <property type="evidence" value="ECO:0007669"/>
    <property type="project" value="TreeGrafter"/>
</dbReference>
<comment type="caution">
    <text evidence="15">The sequence shown here is derived from an EMBL/GenBank/DDBJ whole genome shotgun (WGS) entry which is preliminary data.</text>
</comment>
<proteinExistence type="predicted"/>
<dbReference type="SUPFAM" id="SSF48726">
    <property type="entry name" value="Immunoglobulin"/>
    <property type="match status" value="1"/>
</dbReference>
<evidence type="ECO:0000256" key="1">
    <source>
        <dbReference type="ARBA" id="ARBA00004498"/>
    </source>
</evidence>
<dbReference type="SMART" id="SM00406">
    <property type="entry name" value="IGv"/>
    <property type="match status" value="1"/>
</dbReference>
<dbReference type="InterPro" id="IPR050691">
    <property type="entry name" value="Hyaluronan_bind_Proteoglycan"/>
</dbReference>
<sequence>GLSAALNCVSTETTETSWQMDTEGSPHVSGFLAGKVVLPCYFSTMATSTPPSNAAPTPASTTPADHLRIKWTKVEQELEITVLVAQNGVIKVGQAYKGRVSVPRHPENVGDASLTVARLRASDAGTYRCEVMRDIEDTQDTVSLDVSGVVFHYRANSSRYTLSFEKAIEACRSVGASIATADQLISAYEDGFDQCDAGWISDQTVRYPITKPRVGCYGDKHGRPGVRTYGVRNPEETYDVYCYADKLEGEVFYPLVAYKMTLEEAKAICKRLQATLASPGQLHAAWRLGLDRCDYGWLSDGSARYPISVPRTQCGGGLLGVRTMYRYSNQTGFPETSEKLGAFCFRGKSALASLSSNVNLRSVSKMRHLHIHTLNFNITVREALRCSSSHSNVTRLAQTQDTST</sequence>
<dbReference type="EMBL" id="JARO02008153">
    <property type="protein sequence ID" value="KPP63101.1"/>
    <property type="molecule type" value="Genomic_DNA"/>
</dbReference>
<keyword evidence="5" id="KW-0732">Signal</keyword>
<evidence type="ECO:0000256" key="4">
    <source>
        <dbReference type="ARBA" id="ARBA00022536"/>
    </source>
</evidence>
<feature type="disulfide bond" evidence="12">
    <location>
        <begin position="195"/>
        <end position="216"/>
    </location>
</feature>